<sequence length="87" mass="9392">MEHGIATSHTAFVTPPTLAGSVQQRANRRLSITDNAKLRFIATLRIEHLIDDPITHVTQGTCCTVGDSQSIGQAGVEHPADALFDLR</sequence>
<evidence type="ECO:0000313" key="2">
    <source>
        <dbReference type="EMBL" id="ALS61964.1"/>
    </source>
</evidence>
<proteinExistence type="predicted"/>
<accession>A0ABN4JIE5</accession>
<keyword evidence="3" id="KW-1185">Reference proteome</keyword>
<dbReference type="Proteomes" id="UP000060277">
    <property type="component" value="Chromosome"/>
</dbReference>
<reference evidence="1" key="2">
    <citation type="submission" date="2016-06" db="EMBL/GenBank/DDBJ databases">
        <title>Complete genome sequence of Pandoraea norimbergensis DSM 11628.</title>
        <authorList>
            <person name="Ee R."/>
            <person name="Lim Y.-L."/>
            <person name="Yong D."/>
            <person name="Yin W.-F."/>
            <person name="Chan K.-G."/>
        </authorList>
    </citation>
    <scope>NUCLEOTIDE SEQUENCE</scope>
    <source>
        <strain evidence="1">DSM 11628</strain>
    </source>
</reference>
<dbReference type="EMBL" id="CP013480">
    <property type="protein sequence ID" value="ALS60695.1"/>
    <property type="molecule type" value="Genomic_DNA"/>
</dbReference>
<protein>
    <submittedName>
        <fullName evidence="1">Uncharacterized protein</fullName>
    </submittedName>
</protein>
<evidence type="ECO:0000313" key="1">
    <source>
        <dbReference type="EMBL" id="ALS60695.1"/>
    </source>
</evidence>
<name>A0ABN4JIE5_9BURK</name>
<evidence type="ECO:0000313" key="3">
    <source>
        <dbReference type="Proteomes" id="UP000060277"/>
    </source>
</evidence>
<organism evidence="1 3">
    <name type="scientific">Pandoraea norimbergensis</name>
    <dbReference type="NCBI Taxonomy" id="93219"/>
    <lineage>
        <taxon>Bacteria</taxon>
        <taxon>Pseudomonadati</taxon>
        <taxon>Pseudomonadota</taxon>
        <taxon>Betaproteobacteria</taxon>
        <taxon>Burkholderiales</taxon>
        <taxon>Burkholderiaceae</taxon>
        <taxon>Pandoraea</taxon>
    </lineage>
</organism>
<reference evidence="3" key="1">
    <citation type="submission" date="2015-12" db="EMBL/GenBank/DDBJ databases">
        <title>Complete genome sequence of Pandoraea norimbergensis DSM 11628.</title>
        <authorList>
            <person name="Ee R."/>
            <person name="Lim Y.-L."/>
            <person name="Yong D."/>
            <person name="Yin W.-F."/>
            <person name="Chan K.-G."/>
        </authorList>
    </citation>
    <scope>NUCLEOTIDE SEQUENCE [LARGE SCALE GENOMIC DNA]</scope>
    <source>
        <strain evidence="2 3">DSM 11628</strain>
    </source>
</reference>
<gene>
    <name evidence="1" type="ORF">AT302_13845</name>
    <name evidence="2" type="ORF">AT302_21460</name>
</gene>
<dbReference type="EMBL" id="CP013480">
    <property type="protein sequence ID" value="ALS61964.1"/>
    <property type="molecule type" value="Genomic_DNA"/>
</dbReference>